<feature type="domain" description="PKD" evidence="5">
    <location>
        <begin position="448"/>
        <end position="503"/>
    </location>
</feature>
<evidence type="ECO:0000259" key="5">
    <source>
        <dbReference type="PROSITE" id="PS50093"/>
    </source>
</evidence>
<dbReference type="InterPro" id="IPR015915">
    <property type="entry name" value="Kelch-typ_b-propeller"/>
</dbReference>
<keyword evidence="4" id="KW-0812">Transmembrane</keyword>
<dbReference type="Gene3D" id="2.60.40.10">
    <property type="entry name" value="Immunoglobulins"/>
    <property type="match status" value="2"/>
</dbReference>
<feature type="region of interest" description="Disordered" evidence="3">
    <location>
        <begin position="648"/>
        <end position="669"/>
    </location>
</feature>
<keyword evidence="1" id="KW-0880">Kelch repeat</keyword>
<feature type="transmembrane region" description="Helical" evidence="4">
    <location>
        <begin position="12"/>
        <end position="36"/>
    </location>
</feature>
<evidence type="ECO:0000256" key="3">
    <source>
        <dbReference type="SAM" id="MobiDB-lite"/>
    </source>
</evidence>
<dbReference type="PROSITE" id="PS50093">
    <property type="entry name" value="PKD"/>
    <property type="match status" value="1"/>
</dbReference>
<dbReference type="SMART" id="SM00612">
    <property type="entry name" value="Kelch"/>
    <property type="match status" value="5"/>
</dbReference>
<dbReference type="InterPro" id="IPR000601">
    <property type="entry name" value="PKD_dom"/>
</dbReference>
<evidence type="ECO:0000313" key="6">
    <source>
        <dbReference type="EMBL" id="OGK14996.1"/>
    </source>
</evidence>
<dbReference type="EMBL" id="MFZG01000043">
    <property type="protein sequence ID" value="OGK14996.1"/>
    <property type="molecule type" value="Genomic_DNA"/>
</dbReference>
<dbReference type="InterPro" id="IPR006652">
    <property type="entry name" value="Kelch_1"/>
</dbReference>
<evidence type="ECO:0000256" key="1">
    <source>
        <dbReference type="ARBA" id="ARBA00022441"/>
    </source>
</evidence>
<dbReference type="PANTHER" id="PTHR45632">
    <property type="entry name" value="LD33804P"/>
    <property type="match status" value="1"/>
</dbReference>
<dbReference type="AlphaFoldDB" id="A0A1F7G849"/>
<dbReference type="SUPFAM" id="SSF50965">
    <property type="entry name" value="Galactose oxidase, central domain"/>
    <property type="match status" value="1"/>
</dbReference>
<keyword evidence="2" id="KW-0677">Repeat</keyword>
<protein>
    <recommendedName>
        <fullName evidence="5">PKD domain-containing protein</fullName>
    </recommendedName>
</protein>
<gene>
    <name evidence="6" type="ORF">A2774_01105</name>
</gene>
<dbReference type="Pfam" id="PF24981">
    <property type="entry name" value="Beta-prop_ATRN-LZTR1"/>
    <property type="match status" value="1"/>
</dbReference>
<dbReference type="Proteomes" id="UP000177208">
    <property type="component" value="Unassembled WGS sequence"/>
</dbReference>
<evidence type="ECO:0000256" key="2">
    <source>
        <dbReference type="ARBA" id="ARBA00022737"/>
    </source>
</evidence>
<feature type="compositionally biased region" description="Polar residues" evidence="3">
    <location>
        <begin position="648"/>
        <end position="662"/>
    </location>
</feature>
<dbReference type="InterPro" id="IPR056737">
    <property type="entry name" value="Beta-prop_ATRN-MKLN-like"/>
</dbReference>
<name>A0A1F7G849_9BACT</name>
<dbReference type="InterPro" id="IPR013783">
    <property type="entry name" value="Ig-like_fold"/>
</dbReference>
<dbReference type="SUPFAM" id="SSF49299">
    <property type="entry name" value="PKD domain"/>
    <property type="match status" value="2"/>
</dbReference>
<keyword evidence="4" id="KW-0472">Membrane</keyword>
<keyword evidence="4" id="KW-1133">Transmembrane helix</keyword>
<evidence type="ECO:0000256" key="4">
    <source>
        <dbReference type="SAM" id="Phobius"/>
    </source>
</evidence>
<dbReference type="PANTHER" id="PTHR45632:SF26">
    <property type="entry name" value="BTB DOMAIN-CONTAINING PROTEIN"/>
    <property type="match status" value="1"/>
</dbReference>
<sequence length="669" mass="71475">MKNIRTSFFSLNYNFFIVFIILFSSLLVLPFFNYIFASTTVSWTTRSQMPTPRGWMPAVSASNGKIYVIGGQRFPDNSIVSTNEEYDPNSNSWLPKASMPSLRLAFGAAELNGKIYVFGGVYGSNRLNSVLEYNALTNTWSSRASMPTAREGLVAVSGNNGKIYAIGGYNGQLLNIVEEYDPITDTWSSKANMPTARFQMGAVLGSNGKIYVVGGWSGQLNNNIEEYDPITDTWSSKANMPTARYGLGVAALKNKIYAIGGYGYVTPYSQSPLNVVEEFDTLSNSWEAKINMPTSRMVLGVTTGGNGKIYAIGGDTTAGGVFTGKTEEATVVFPNITPSVDADGPYEVNEGETVQVAATGSDPENGPLTYAWDLDNNGTFEILGQTVTFSATNLDGPDSKIITVQVTDDGNLTAIDQTIVNITNVTPTVGPITAPTDPILVNTQINTNVSFTDPGVPDTHTGVWEWGDNLTSAGTVDQQNDTVTGSHTYTIPGVYEVKVNIADDDEGIGESIYQFIVVYDNSASGGFVTGAGVIDSPVGSYVPNSSLTGIAKFGFVSKYQPGASTPTGNTQFKFQAADFTFTSTVYQWLVVAGAQAKFKGDGTVNGSGSYGFQLSAIDGSINGGGGVDKFRIKIWDENNNDQVVYDNNLGSNDNSDPTTELTGGNIVIH</sequence>
<organism evidence="6 7">
    <name type="scientific">Candidatus Roizmanbacteria bacterium RIFCSPHIGHO2_01_FULL_39_12c</name>
    <dbReference type="NCBI Taxonomy" id="1802031"/>
    <lineage>
        <taxon>Bacteria</taxon>
        <taxon>Candidatus Roizmaniibacteriota</taxon>
    </lineage>
</organism>
<dbReference type="InterPro" id="IPR035986">
    <property type="entry name" value="PKD_dom_sf"/>
</dbReference>
<dbReference type="Gene3D" id="2.120.10.80">
    <property type="entry name" value="Kelch-type beta propeller"/>
    <property type="match status" value="2"/>
</dbReference>
<reference evidence="6 7" key="1">
    <citation type="journal article" date="2016" name="Nat. Commun.">
        <title>Thousands of microbial genomes shed light on interconnected biogeochemical processes in an aquifer system.</title>
        <authorList>
            <person name="Anantharaman K."/>
            <person name="Brown C.T."/>
            <person name="Hug L.A."/>
            <person name="Sharon I."/>
            <person name="Castelle C.J."/>
            <person name="Probst A.J."/>
            <person name="Thomas B.C."/>
            <person name="Singh A."/>
            <person name="Wilkins M.J."/>
            <person name="Karaoz U."/>
            <person name="Brodie E.L."/>
            <person name="Williams K.H."/>
            <person name="Hubbard S.S."/>
            <person name="Banfield J.F."/>
        </authorList>
    </citation>
    <scope>NUCLEOTIDE SEQUENCE [LARGE SCALE GENOMIC DNA]</scope>
</reference>
<dbReference type="InterPro" id="IPR011043">
    <property type="entry name" value="Gal_Oxase/kelch_b-propeller"/>
</dbReference>
<accession>A0A1F7G849</accession>
<evidence type="ECO:0000313" key="7">
    <source>
        <dbReference type="Proteomes" id="UP000177208"/>
    </source>
</evidence>
<dbReference type="Pfam" id="PF18911">
    <property type="entry name" value="PKD_4"/>
    <property type="match status" value="1"/>
</dbReference>
<dbReference type="CDD" id="cd00146">
    <property type="entry name" value="PKD"/>
    <property type="match status" value="1"/>
</dbReference>
<proteinExistence type="predicted"/>
<comment type="caution">
    <text evidence="6">The sequence shown here is derived from an EMBL/GenBank/DDBJ whole genome shotgun (WGS) entry which is preliminary data.</text>
</comment>